<dbReference type="Pfam" id="PF00246">
    <property type="entry name" value="Peptidase_M14"/>
    <property type="match status" value="1"/>
</dbReference>
<organism evidence="2 3">
    <name type="scientific">Sphingobacterium siyangense</name>
    <dbReference type="NCBI Taxonomy" id="459529"/>
    <lineage>
        <taxon>Bacteria</taxon>
        <taxon>Pseudomonadati</taxon>
        <taxon>Bacteroidota</taxon>
        <taxon>Sphingobacteriia</taxon>
        <taxon>Sphingobacteriales</taxon>
        <taxon>Sphingobacteriaceae</taxon>
        <taxon>Sphingobacterium</taxon>
    </lineage>
</organism>
<keyword evidence="3" id="KW-1185">Reference proteome</keyword>
<protein>
    <submittedName>
        <fullName evidence="2">Peptidase M14</fullName>
    </submittedName>
</protein>
<feature type="domain" description="Peptidase M14" evidence="1">
    <location>
        <begin position="44"/>
        <end position="141"/>
    </location>
</feature>
<reference evidence="2 3" key="1">
    <citation type="submission" date="2016-07" db="EMBL/GenBank/DDBJ databases">
        <title>Genome analysis of Sphingobacterium siyangense T12B17.</title>
        <authorList>
            <person name="Xu D."/>
            <person name="Su Y."/>
            <person name="Zheng S."/>
        </authorList>
    </citation>
    <scope>NUCLEOTIDE SEQUENCE [LARGE SCALE GENOMIC DNA]</scope>
    <source>
        <strain evidence="2 3">T12B17</strain>
    </source>
</reference>
<dbReference type="Gene3D" id="3.40.630.10">
    <property type="entry name" value="Zn peptidases"/>
    <property type="match status" value="1"/>
</dbReference>
<evidence type="ECO:0000313" key="3">
    <source>
        <dbReference type="Proteomes" id="UP000286402"/>
    </source>
</evidence>
<gene>
    <name evidence="2" type="ORF">BCY89_19430</name>
</gene>
<dbReference type="GO" id="GO:0004181">
    <property type="term" value="F:metallocarboxypeptidase activity"/>
    <property type="evidence" value="ECO:0007669"/>
    <property type="project" value="InterPro"/>
</dbReference>
<dbReference type="EMBL" id="MCAQ01000030">
    <property type="protein sequence ID" value="RKF29988.1"/>
    <property type="molecule type" value="Genomic_DNA"/>
</dbReference>
<name>A0A420FAI2_9SPHI</name>
<sequence length="474" mass="53824">MNMKLVKVDFIKAFSLYEEKALMHRRFKHPDILPLLENIRSTGRFTVAEIGKSTEDRSIFRLQYGQGPIKILLWSQMHGDEPTATMALFDLFNFFNGKNDGFDAFRDDIASKMTLYFIPMLNPDGTERFQRRTAMDVDMNRDARAAATVEGALLKAQAMLLKPDFAFNLHNQNIYYNIPGTNTPVTISLLAPAYDYARSINETRGDAMRVIVGINKILQEFVPRAVAKYDDEHTPRGFGDNFQKWGARTILIESGAYVGDTEKMMVRKCNFVALLKAFEEIADQSFKQHSIADYDAIPFNDEKLHDVLLRNLTIERSGKPLLVDVAIRQNEKTIGSDYYVEGIVEDIGDLQDFYGYVDIDVAGTEFAPAKMYMEPFASLADLDDAIVMGLLEKGYAAVFIENVIPGEFLHNLPIRVLTKKAIEFSQQLALGAQADFFLRKEGKIIYAVVNGYAIDLKKTRQQQYKNRISQECLI</sequence>
<dbReference type="InterPro" id="IPR000834">
    <property type="entry name" value="Peptidase_M14"/>
</dbReference>
<proteinExistence type="predicted"/>
<dbReference type="GO" id="GO:0008270">
    <property type="term" value="F:zinc ion binding"/>
    <property type="evidence" value="ECO:0007669"/>
    <property type="project" value="InterPro"/>
</dbReference>
<comment type="caution">
    <text evidence="2">The sequence shown here is derived from an EMBL/GenBank/DDBJ whole genome shotgun (WGS) entry which is preliminary data.</text>
</comment>
<dbReference type="GO" id="GO:0006508">
    <property type="term" value="P:proteolysis"/>
    <property type="evidence" value="ECO:0007669"/>
    <property type="project" value="InterPro"/>
</dbReference>
<evidence type="ECO:0000259" key="1">
    <source>
        <dbReference type="Pfam" id="PF00246"/>
    </source>
</evidence>
<dbReference type="Proteomes" id="UP000286402">
    <property type="component" value="Unassembled WGS sequence"/>
</dbReference>
<dbReference type="AlphaFoldDB" id="A0A420FAI2"/>
<accession>A0A420FAI2</accession>
<dbReference type="SUPFAM" id="SSF53187">
    <property type="entry name" value="Zn-dependent exopeptidases"/>
    <property type="match status" value="1"/>
</dbReference>
<evidence type="ECO:0000313" key="2">
    <source>
        <dbReference type="EMBL" id="RKF29988.1"/>
    </source>
</evidence>